<feature type="chain" id="PRO_5045475520" evidence="4">
    <location>
        <begin position="28"/>
        <end position="702"/>
    </location>
</feature>
<feature type="signal peptide" evidence="4">
    <location>
        <begin position="1"/>
        <end position="27"/>
    </location>
</feature>
<accession>A0ABM9D7P6</accession>
<dbReference type="Pfam" id="PF03968">
    <property type="entry name" value="LptD_N"/>
    <property type="match status" value="1"/>
</dbReference>
<gene>
    <name evidence="7" type="primary">lptD</name>
    <name evidence="7" type="ORF">GEAMG1_0599</name>
</gene>
<evidence type="ECO:0000259" key="6">
    <source>
        <dbReference type="Pfam" id="PF04453"/>
    </source>
</evidence>
<dbReference type="InterPro" id="IPR050218">
    <property type="entry name" value="LptD"/>
</dbReference>
<keyword evidence="8" id="KW-1185">Reference proteome</keyword>
<dbReference type="Proteomes" id="UP001295463">
    <property type="component" value="Chromosome"/>
</dbReference>
<dbReference type="RefSeq" id="WP_305731352.1">
    <property type="nucleotide sequence ID" value="NZ_OW150024.1"/>
</dbReference>
<keyword evidence="1 4" id="KW-0732">Signal</keyword>
<dbReference type="PANTHER" id="PTHR30189:SF1">
    <property type="entry name" value="LPS-ASSEMBLY PROTEIN LPTD"/>
    <property type="match status" value="1"/>
</dbReference>
<evidence type="ECO:0000256" key="1">
    <source>
        <dbReference type="ARBA" id="ARBA00022729"/>
    </source>
</evidence>
<dbReference type="Gene3D" id="2.60.450.10">
    <property type="entry name" value="Lipopolysaccharide (LPS) transport protein A like domain"/>
    <property type="match status" value="1"/>
</dbReference>
<dbReference type="InterPro" id="IPR020889">
    <property type="entry name" value="LipoPS_assembly_LptD"/>
</dbReference>
<dbReference type="HAMAP" id="MF_01411">
    <property type="entry name" value="LPS_assembly_LptD"/>
    <property type="match status" value="1"/>
</dbReference>
<dbReference type="Pfam" id="PF04453">
    <property type="entry name" value="LptD"/>
    <property type="match status" value="1"/>
</dbReference>
<evidence type="ECO:0000256" key="3">
    <source>
        <dbReference type="ARBA" id="ARBA00023237"/>
    </source>
</evidence>
<evidence type="ECO:0000256" key="2">
    <source>
        <dbReference type="ARBA" id="ARBA00023136"/>
    </source>
</evidence>
<evidence type="ECO:0000256" key="4">
    <source>
        <dbReference type="SAM" id="SignalP"/>
    </source>
</evidence>
<keyword evidence="3" id="KW-0998">Cell outer membrane</keyword>
<protein>
    <submittedName>
        <fullName evidence="7">LPS-assembly protein LptD</fullName>
    </submittedName>
</protein>
<organism evidence="7 8">
    <name type="scientific">Trichlorobacter ammonificans</name>
    <dbReference type="NCBI Taxonomy" id="2916410"/>
    <lineage>
        <taxon>Bacteria</taxon>
        <taxon>Pseudomonadati</taxon>
        <taxon>Thermodesulfobacteriota</taxon>
        <taxon>Desulfuromonadia</taxon>
        <taxon>Geobacterales</taxon>
        <taxon>Geobacteraceae</taxon>
        <taxon>Trichlorobacter</taxon>
    </lineage>
</organism>
<keyword evidence="2" id="KW-0472">Membrane</keyword>
<proteinExistence type="inferred from homology"/>
<dbReference type="InterPro" id="IPR007543">
    <property type="entry name" value="LptD_C"/>
</dbReference>
<dbReference type="InterPro" id="IPR005653">
    <property type="entry name" value="OstA-like_N"/>
</dbReference>
<feature type="domain" description="Organic solvent tolerance-like N-terminal" evidence="5">
    <location>
        <begin position="40"/>
        <end position="140"/>
    </location>
</feature>
<reference evidence="7 8" key="1">
    <citation type="submission" date="2022-03" db="EMBL/GenBank/DDBJ databases">
        <authorList>
            <person name="Koch H."/>
        </authorList>
    </citation>
    <scope>NUCLEOTIDE SEQUENCE [LARGE SCALE GENOMIC DNA]</scope>
    <source>
        <strain evidence="7 8">G1</strain>
    </source>
</reference>
<name>A0ABM9D7P6_9BACT</name>
<sequence>MRRRSIHTGLVLGVCLWGLLLPLPAAAEDVREAGVPGMTIRADRMSHQVAGDLLTASGSVAITWQEMTLTADEVQLDRTRNILTARGNVSMVKAGDTMRGDALLLDTETGRAEMENGRIFMTQGNFHIGGSRIARTGDEQYALRDGCLTTCDETIPSWKIGAEELDVTVEEYATGSNVVFYVKDLPVFYVPYLMLPVKRERQSGLLFPRFGRSSKRGEFLELPVYWAISPSQEATVTLDLQTRRGVGGGLDYRYLRSRTSEGAFGGYLIHDENENKVRGQLLQFHREELTDTLTLTSSVNLTSDRTYLQDYGDASGDYNRQFYDSRVVLSQQWQSWLAGAQAIYTQDFSSGSNSGTLQRAPELFLYGVRQALPSLPRVWFDLDTELTSYYREKGMQGQRAVVTPRLSTSQSLFDGRLTATLRGGVQLRGYTTTDAAPEVREDAVVAIPEVSAELSSAFSRMYDGPLFGMARLRHELVPSLSYSYAPDRTQTMYPYYDQDDRTPHLNLLQFSLASHLGGKLPRAAGQQGAETYRHLQTIRLSQGYSLNGTRQHLLTETDTTGRWSEAALESETWLHPIFRLLVDARYSHSLRRISATALGGDLVDGTGNSMGASYRMTRNQVEYLEGRMTLAALKPVYLGYLSRYSFDKRDFLESYATAEYRHQCWSVMLVWRERPNDRSWTVNFNLAGLFSSSKSPVAGRTP</sequence>
<evidence type="ECO:0000259" key="5">
    <source>
        <dbReference type="Pfam" id="PF03968"/>
    </source>
</evidence>
<dbReference type="PANTHER" id="PTHR30189">
    <property type="entry name" value="LPS-ASSEMBLY PROTEIN"/>
    <property type="match status" value="1"/>
</dbReference>
<evidence type="ECO:0000313" key="8">
    <source>
        <dbReference type="Proteomes" id="UP001295463"/>
    </source>
</evidence>
<dbReference type="EMBL" id="OW150024">
    <property type="protein sequence ID" value="CAH2030416.1"/>
    <property type="molecule type" value="Genomic_DNA"/>
</dbReference>
<evidence type="ECO:0000313" key="7">
    <source>
        <dbReference type="EMBL" id="CAH2030416.1"/>
    </source>
</evidence>
<feature type="domain" description="LptD C-terminal" evidence="6">
    <location>
        <begin position="277"/>
        <end position="626"/>
    </location>
</feature>